<accession>A0A543PH69</accession>
<evidence type="ECO:0000313" key="1">
    <source>
        <dbReference type="EMBL" id="TQN43431.1"/>
    </source>
</evidence>
<keyword evidence="2" id="KW-1185">Reference proteome</keyword>
<evidence type="ECO:0008006" key="3">
    <source>
        <dbReference type="Google" id="ProtNLM"/>
    </source>
</evidence>
<dbReference type="EMBL" id="VFQE01000001">
    <property type="protein sequence ID" value="TQN43431.1"/>
    <property type="molecule type" value="Genomic_DNA"/>
</dbReference>
<protein>
    <recommendedName>
        <fullName evidence="3">Histidine kinase-like protein</fullName>
    </recommendedName>
</protein>
<dbReference type="AlphaFoldDB" id="A0A543PH69"/>
<sequence>MARLPSGFTVMWHRDPTQLVDLPSIRASIRAFLADDDAPVVPFSDWVEQLVLVIDEITSDALRHGAVPVHLRLRNDSDHRRPRLARRGA</sequence>
<comment type="caution">
    <text evidence="1">The sequence shown here is derived from an EMBL/GenBank/DDBJ whole genome shotgun (WGS) entry which is preliminary data.</text>
</comment>
<evidence type="ECO:0000313" key="2">
    <source>
        <dbReference type="Proteomes" id="UP000319865"/>
    </source>
</evidence>
<organism evidence="1 2">
    <name type="scientific">Blastococcus colisei</name>
    <dbReference type="NCBI Taxonomy" id="1564162"/>
    <lineage>
        <taxon>Bacteria</taxon>
        <taxon>Bacillati</taxon>
        <taxon>Actinomycetota</taxon>
        <taxon>Actinomycetes</taxon>
        <taxon>Geodermatophilales</taxon>
        <taxon>Geodermatophilaceae</taxon>
        <taxon>Blastococcus</taxon>
    </lineage>
</organism>
<dbReference type="OrthoDB" id="3297757at2"/>
<dbReference type="Proteomes" id="UP000319865">
    <property type="component" value="Unassembled WGS sequence"/>
</dbReference>
<reference evidence="1 2" key="1">
    <citation type="submission" date="2019-06" db="EMBL/GenBank/DDBJ databases">
        <title>Sequencing the genomes of 1000 actinobacteria strains.</title>
        <authorList>
            <person name="Klenk H.-P."/>
        </authorList>
    </citation>
    <scope>NUCLEOTIDE SEQUENCE [LARGE SCALE GENOMIC DNA]</scope>
    <source>
        <strain evidence="1 2">DSM 46837</strain>
    </source>
</reference>
<dbReference type="RefSeq" id="WP_142025928.1">
    <property type="nucleotide sequence ID" value="NZ_VFQE01000001.1"/>
</dbReference>
<gene>
    <name evidence="1" type="ORF">FHU33_2876</name>
</gene>
<proteinExistence type="predicted"/>
<name>A0A543PH69_9ACTN</name>